<sequence length="110" mass="12331">MLQFLWSVHSHRASLDINIEHFEPAGRMADKLFQILLEIAHSLSHIDPLKNLLVIVFYLDINSFADVHVDVRQSVQLAMLGLQLVVAAGLDTRVHEKADVLSLAVLLVII</sequence>
<comment type="caution">
    <text evidence="1">The sequence shown here is derived from an EMBL/GenBank/DDBJ whole genome shotgun (WGS) entry which is preliminary data.</text>
</comment>
<reference evidence="1 2" key="1">
    <citation type="journal article" date="2018" name="Sci. Rep.">
        <title>Genomic signatures of local adaptation to the degree of environmental predictability in rotifers.</title>
        <authorList>
            <person name="Franch-Gras L."/>
            <person name="Hahn C."/>
            <person name="Garcia-Roger E.M."/>
            <person name="Carmona M.J."/>
            <person name="Serra M."/>
            <person name="Gomez A."/>
        </authorList>
    </citation>
    <scope>NUCLEOTIDE SEQUENCE [LARGE SCALE GENOMIC DNA]</scope>
    <source>
        <strain evidence="1">HYR1</strain>
    </source>
</reference>
<proteinExistence type="predicted"/>
<organism evidence="1 2">
    <name type="scientific">Brachionus plicatilis</name>
    <name type="common">Marine rotifer</name>
    <name type="synonym">Brachionus muelleri</name>
    <dbReference type="NCBI Taxonomy" id="10195"/>
    <lineage>
        <taxon>Eukaryota</taxon>
        <taxon>Metazoa</taxon>
        <taxon>Spiralia</taxon>
        <taxon>Gnathifera</taxon>
        <taxon>Rotifera</taxon>
        <taxon>Eurotatoria</taxon>
        <taxon>Monogononta</taxon>
        <taxon>Pseudotrocha</taxon>
        <taxon>Ploima</taxon>
        <taxon>Brachionidae</taxon>
        <taxon>Brachionus</taxon>
    </lineage>
</organism>
<evidence type="ECO:0000313" key="2">
    <source>
        <dbReference type="Proteomes" id="UP000276133"/>
    </source>
</evidence>
<keyword evidence="2" id="KW-1185">Reference proteome</keyword>
<dbReference type="Proteomes" id="UP000276133">
    <property type="component" value="Unassembled WGS sequence"/>
</dbReference>
<protein>
    <submittedName>
        <fullName evidence="1">Uncharacterized protein</fullName>
    </submittedName>
</protein>
<accession>A0A3M7P7I5</accession>
<gene>
    <name evidence="1" type="ORF">BpHYR1_001277</name>
</gene>
<evidence type="ECO:0000313" key="1">
    <source>
        <dbReference type="EMBL" id="RMZ94664.1"/>
    </source>
</evidence>
<dbReference type="AlphaFoldDB" id="A0A3M7P7I5"/>
<dbReference type="EMBL" id="REGN01012884">
    <property type="protein sequence ID" value="RMZ94664.1"/>
    <property type="molecule type" value="Genomic_DNA"/>
</dbReference>
<name>A0A3M7P7I5_BRAPC</name>